<proteinExistence type="predicted"/>
<keyword evidence="2" id="KW-1185">Reference proteome</keyword>
<dbReference type="InterPro" id="IPR011043">
    <property type="entry name" value="Gal_Oxase/kelch_b-propeller"/>
</dbReference>
<sequence length="452" mass="51247">MGVEEVERSSATSVAKDKIFLHVLSGDAGGFQFSEFYTLDMRNGQVSECPYALLADSGFNSMVSVGSVIYVIGCLRPDNVRCIIKPPHSRCTKKGHYHNFMSYLDLANDTGDGWKEAPGLSDGPSPSPAVVTFGGKIYLFECCGDAETAHVFDPISNEWETLLPPPGVDFFNVYYATSAVADSQNNRILVHIVTIQSVYAYYPANNRWELVLKPFFWSSRLVFVDGVIFFYLPEAPELFAAYHVATKQWLNIVFTSRLPEHIWRKEYDAFFHLGSDIMCLAAYSPDYSPRRTHVYLIKFRFEHSPLKPADLLITMLPEETFTIGACSSVHRNIFSFKTAHLFDPVSNKWETLLPPPGVAFFDSHYATSAIADSENNRILVHFRKGFLINSLWSWQKRLPWKLDLCPPWQPMQKFDWKLPDGRNREDLDMSERPSAAVQRKVPLLAVATSCCC</sequence>
<reference evidence="1" key="2">
    <citation type="submission" date="2023-05" db="EMBL/GenBank/DDBJ databases">
        <authorList>
            <person name="Schelkunov M.I."/>
        </authorList>
    </citation>
    <scope>NUCLEOTIDE SEQUENCE</scope>
    <source>
        <strain evidence="1">Hsosn_3</strain>
        <tissue evidence="1">Leaf</tissue>
    </source>
</reference>
<dbReference type="InterPro" id="IPR050354">
    <property type="entry name" value="F-box/kelch-repeat_ARATH"/>
</dbReference>
<reference evidence="1" key="1">
    <citation type="submission" date="2023-02" db="EMBL/GenBank/DDBJ databases">
        <title>Genome of toxic invasive species Heracleum sosnowskyi carries increased number of genes despite the absence of recent whole-genome duplications.</title>
        <authorList>
            <person name="Schelkunov M."/>
            <person name="Shtratnikova V."/>
            <person name="Makarenko M."/>
            <person name="Klepikova A."/>
            <person name="Omelchenko D."/>
            <person name="Novikova G."/>
            <person name="Obukhova E."/>
            <person name="Bogdanov V."/>
            <person name="Penin A."/>
            <person name="Logacheva M."/>
        </authorList>
    </citation>
    <scope>NUCLEOTIDE SEQUENCE</scope>
    <source>
        <strain evidence="1">Hsosn_3</strain>
        <tissue evidence="1">Leaf</tissue>
    </source>
</reference>
<dbReference type="InterPro" id="IPR015915">
    <property type="entry name" value="Kelch-typ_b-propeller"/>
</dbReference>
<evidence type="ECO:0000313" key="1">
    <source>
        <dbReference type="EMBL" id="KAK1363196.1"/>
    </source>
</evidence>
<organism evidence="1 2">
    <name type="scientific">Heracleum sosnowskyi</name>
    <dbReference type="NCBI Taxonomy" id="360622"/>
    <lineage>
        <taxon>Eukaryota</taxon>
        <taxon>Viridiplantae</taxon>
        <taxon>Streptophyta</taxon>
        <taxon>Embryophyta</taxon>
        <taxon>Tracheophyta</taxon>
        <taxon>Spermatophyta</taxon>
        <taxon>Magnoliopsida</taxon>
        <taxon>eudicotyledons</taxon>
        <taxon>Gunneridae</taxon>
        <taxon>Pentapetalae</taxon>
        <taxon>asterids</taxon>
        <taxon>campanulids</taxon>
        <taxon>Apiales</taxon>
        <taxon>Apiaceae</taxon>
        <taxon>Apioideae</taxon>
        <taxon>apioid superclade</taxon>
        <taxon>Tordylieae</taxon>
        <taxon>Tordyliinae</taxon>
        <taxon>Heracleum</taxon>
    </lineage>
</organism>
<dbReference type="PANTHER" id="PTHR24414:SF199">
    <property type="entry name" value="F-BOX_KELCH-REPEAT PROTEIN SKIP6-LIKE"/>
    <property type="match status" value="1"/>
</dbReference>
<dbReference type="EMBL" id="JAUIZM010000009">
    <property type="protein sequence ID" value="KAK1363196.1"/>
    <property type="molecule type" value="Genomic_DNA"/>
</dbReference>
<accession>A0AAD8M771</accession>
<evidence type="ECO:0000313" key="2">
    <source>
        <dbReference type="Proteomes" id="UP001237642"/>
    </source>
</evidence>
<dbReference type="SUPFAM" id="SSF50965">
    <property type="entry name" value="Galactose oxidase, central domain"/>
    <property type="match status" value="1"/>
</dbReference>
<dbReference type="Proteomes" id="UP001237642">
    <property type="component" value="Unassembled WGS sequence"/>
</dbReference>
<name>A0AAD8M771_9APIA</name>
<gene>
    <name evidence="1" type="ORF">POM88_038757</name>
</gene>
<dbReference type="PANTHER" id="PTHR24414">
    <property type="entry name" value="F-BOX/KELCH-REPEAT PROTEIN SKIP4"/>
    <property type="match status" value="1"/>
</dbReference>
<dbReference type="Gene3D" id="2.120.10.80">
    <property type="entry name" value="Kelch-type beta propeller"/>
    <property type="match status" value="1"/>
</dbReference>
<dbReference type="AlphaFoldDB" id="A0AAD8M771"/>
<protein>
    <submittedName>
        <fullName evidence="1">Uncharacterized protein</fullName>
    </submittedName>
</protein>
<comment type="caution">
    <text evidence="1">The sequence shown here is derived from an EMBL/GenBank/DDBJ whole genome shotgun (WGS) entry which is preliminary data.</text>
</comment>